<evidence type="ECO:0000313" key="2">
    <source>
        <dbReference type="Proteomes" id="UP000191342"/>
    </source>
</evidence>
<dbReference type="AlphaFoldDB" id="A0A1V6T4K2"/>
<reference evidence="2" key="1">
    <citation type="journal article" date="2017" name="Nat. Microbiol.">
        <title>Global analysis of biosynthetic gene clusters reveals vast potential of secondary metabolite production in Penicillium species.</title>
        <authorList>
            <person name="Nielsen J.C."/>
            <person name="Grijseels S."/>
            <person name="Prigent S."/>
            <person name="Ji B."/>
            <person name="Dainat J."/>
            <person name="Nielsen K.F."/>
            <person name="Frisvad J.C."/>
            <person name="Workman M."/>
            <person name="Nielsen J."/>
        </authorList>
    </citation>
    <scope>NUCLEOTIDE SEQUENCE [LARGE SCALE GENOMIC DNA]</scope>
    <source>
        <strain evidence="2">IBT 14082</strain>
    </source>
</reference>
<gene>
    <name evidence="1" type="ORF">PENFLA_c015G03712</name>
</gene>
<proteinExistence type="predicted"/>
<dbReference type="EMBL" id="MLQL01000015">
    <property type="protein sequence ID" value="OQE20934.1"/>
    <property type="molecule type" value="Genomic_DNA"/>
</dbReference>
<name>A0A1V6T4K2_9EURO</name>
<organism evidence="1 2">
    <name type="scientific">Penicillium flavigenum</name>
    <dbReference type="NCBI Taxonomy" id="254877"/>
    <lineage>
        <taxon>Eukaryota</taxon>
        <taxon>Fungi</taxon>
        <taxon>Dikarya</taxon>
        <taxon>Ascomycota</taxon>
        <taxon>Pezizomycotina</taxon>
        <taxon>Eurotiomycetes</taxon>
        <taxon>Eurotiomycetidae</taxon>
        <taxon>Eurotiales</taxon>
        <taxon>Aspergillaceae</taxon>
        <taxon>Penicillium</taxon>
    </lineage>
</organism>
<accession>A0A1V6T4K2</accession>
<dbReference type="Proteomes" id="UP000191342">
    <property type="component" value="Unassembled WGS sequence"/>
</dbReference>
<comment type="caution">
    <text evidence="1">The sequence shown here is derived from an EMBL/GenBank/DDBJ whole genome shotgun (WGS) entry which is preliminary data.</text>
</comment>
<evidence type="ECO:0000313" key="1">
    <source>
        <dbReference type="EMBL" id="OQE20934.1"/>
    </source>
</evidence>
<keyword evidence="2" id="KW-1185">Reference proteome</keyword>
<protein>
    <submittedName>
        <fullName evidence="1">Uncharacterized protein</fullName>
    </submittedName>
</protein>
<sequence>MFGAASMQKVDSASGLPPNLTKSFDHGLLTVAVISVDQKINNTDLKVDNLLRDSLMISQIVNQGLSSEFIYCFLLFFRSNQGIEFGTRRKISILPMRKKGTSEVPRRTGDEDVVGHDTSVDLIWAS</sequence>